<dbReference type="Gene3D" id="3.30.470.20">
    <property type="entry name" value="ATP-grasp fold, B domain"/>
    <property type="match status" value="1"/>
</dbReference>
<sequence length="625" mass="71892">MVNEEDDDKKSKGPRRKSGRFKLLVLCLGLFLIYYLRGGKSTASGDVTDEELEQLKAQNQKAIRDAKQKKKNVGNEGELAASMDIIESGTRTGWTMYLPPLVQKRPARECEIKFLAPQVDDPLVYLSKSKNKKTKWKRRAYACLYSSGKSCHSQIEEDFEDRRWKKITKPKKHKEGDYKTWDATFVLTDFEALGKLKKNDPESFHQLYYEREGTTYLNTLIGAETLGGSLSKQLRSRRNYAERHGCAINLLKLQSKQFDTSADRDCNDLDLLLSKSSSKSNFAIIQGANKAKILTTSELNAGGNPCKSNQRLGWGEDPAIVMETISKPLLLPQKRTFDVRSYVLIGSTMPFMVFFRRGYIRKSDTEFKASTKASFAPDKFDYAKEYTSLDEFQTYLAHNKIAGGHYVDTLLVSAMKQIALFTFHAAREGIERRRGSFQLYSIDFVIDEIFHVYLEKVTADYDFGTSTAHEDAPELISEMHDLVMELHEIPVAFEGMIKGDKYGGWELIFSELLESCHKIPYNPCHAFFEYNSRDLRKANTKVGKVHNTANRERHETDRVKKKSEEQKKNKCKDKKLTYPSSKCDKLIQAEVDEKFIRLFNEHEKDYNPNYFELPKIGEVFPWEKV</sequence>
<protein>
    <recommendedName>
        <fullName evidence="4">Tubulin--tyrosine ligase-like protein 9</fullName>
    </recommendedName>
</protein>
<reference evidence="3" key="1">
    <citation type="submission" date="2021-01" db="EMBL/GenBank/DDBJ databases">
        <authorList>
            <person name="Corre E."/>
            <person name="Pelletier E."/>
            <person name="Niang G."/>
            <person name="Scheremetjew M."/>
            <person name="Finn R."/>
            <person name="Kale V."/>
            <person name="Holt S."/>
            <person name="Cochrane G."/>
            <person name="Meng A."/>
            <person name="Brown T."/>
            <person name="Cohen L."/>
        </authorList>
    </citation>
    <scope>NUCLEOTIDE SEQUENCE</scope>
    <source>
        <strain evidence="3">GSBS06</strain>
    </source>
</reference>
<gene>
    <name evidence="3" type="ORF">ASTO00021_LOCUS376</name>
</gene>
<proteinExistence type="predicted"/>
<organism evidence="3">
    <name type="scientific">Aplanochytrium stocchinoi</name>
    <dbReference type="NCBI Taxonomy" id="215587"/>
    <lineage>
        <taxon>Eukaryota</taxon>
        <taxon>Sar</taxon>
        <taxon>Stramenopiles</taxon>
        <taxon>Bigyra</taxon>
        <taxon>Labyrinthulomycetes</taxon>
        <taxon>Thraustochytrida</taxon>
        <taxon>Thraustochytriidae</taxon>
        <taxon>Aplanochytrium</taxon>
    </lineage>
</organism>
<keyword evidence="2" id="KW-1133">Transmembrane helix</keyword>
<dbReference type="InterPro" id="IPR027752">
    <property type="entry name" value="TTLL10"/>
</dbReference>
<dbReference type="AlphaFoldDB" id="A0A7S3LIY9"/>
<accession>A0A7S3LIY9</accession>
<keyword evidence="2" id="KW-0812">Transmembrane</keyword>
<dbReference type="InterPro" id="IPR004344">
    <property type="entry name" value="TTL/TTLL_fam"/>
</dbReference>
<feature type="compositionally biased region" description="Basic and acidic residues" evidence="1">
    <location>
        <begin position="550"/>
        <end position="568"/>
    </location>
</feature>
<name>A0A7S3LIY9_9STRA</name>
<dbReference type="EMBL" id="HBIN01000796">
    <property type="protein sequence ID" value="CAE0430055.1"/>
    <property type="molecule type" value="Transcribed_RNA"/>
</dbReference>
<evidence type="ECO:0008006" key="4">
    <source>
        <dbReference type="Google" id="ProtNLM"/>
    </source>
</evidence>
<dbReference type="GO" id="GO:0070737">
    <property type="term" value="F:protein-glycine ligase activity, elongating"/>
    <property type="evidence" value="ECO:0007669"/>
    <property type="project" value="TreeGrafter"/>
</dbReference>
<evidence type="ECO:0000256" key="2">
    <source>
        <dbReference type="SAM" id="Phobius"/>
    </source>
</evidence>
<dbReference type="PANTHER" id="PTHR46810">
    <property type="entry name" value="INACTIVE POLYGLYCYLASE TTLL10"/>
    <property type="match status" value="1"/>
</dbReference>
<feature type="region of interest" description="Disordered" evidence="1">
    <location>
        <begin position="550"/>
        <end position="571"/>
    </location>
</feature>
<feature type="transmembrane region" description="Helical" evidence="2">
    <location>
        <begin position="21"/>
        <end position="37"/>
    </location>
</feature>
<dbReference type="PANTHER" id="PTHR46810:SF1">
    <property type="entry name" value="INACTIVE POLYGLYCYLASE TTLL10"/>
    <property type="match status" value="1"/>
</dbReference>
<evidence type="ECO:0000313" key="3">
    <source>
        <dbReference type="EMBL" id="CAE0430055.1"/>
    </source>
</evidence>
<dbReference type="Pfam" id="PF03133">
    <property type="entry name" value="TTL"/>
    <property type="match status" value="1"/>
</dbReference>
<keyword evidence="2" id="KW-0472">Membrane</keyword>
<evidence type="ECO:0000256" key="1">
    <source>
        <dbReference type="SAM" id="MobiDB-lite"/>
    </source>
</evidence>